<reference evidence="1 2" key="1">
    <citation type="submission" date="2024-03" db="EMBL/GenBank/DDBJ databases">
        <title>Human intestinal bacterial collection.</title>
        <authorList>
            <person name="Pauvert C."/>
            <person name="Hitch T.C.A."/>
            <person name="Clavel T."/>
        </authorList>
    </citation>
    <scope>NUCLEOTIDE SEQUENCE [LARGE SCALE GENOMIC DNA]</scope>
    <source>
        <strain evidence="1 2">CLA-AA-H185</strain>
    </source>
</reference>
<dbReference type="Proteomes" id="UP001454489">
    <property type="component" value="Unassembled WGS sequence"/>
</dbReference>
<gene>
    <name evidence="1" type="ORF">WMO43_01125</name>
</gene>
<evidence type="ECO:0000313" key="2">
    <source>
        <dbReference type="Proteomes" id="UP001454489"/>
    </source>
</evidence>
<comment type="caution">
    <text evidence="1">The sequence shown here is derived from an EMBL/GenBank/DDBJ whole genome shotgun (WGS) entry which is preliminary data.</text>
</comment>
<dbReference type="EMBL" id="JBBMEX010000001">
    <property type="protein sequence ID" value="MEQ2556483.1"/>
    <property type="molecule type" value="Genomic_DNA"/>
</dbReference>
<organism evidence="1 2">
    <name type="scientific">Maccoyibacter intestinihominis</name>
    <dbReference type="NCBI Taxonomy" id="3133499"/>
    <lineage>
        <taxon>Bacteria</taxon>
        <taxon>Bacillati</taxon>
        <taxon>Bacillota</taxon>
        <taxon>Clostridia</taxon>
        <taxon>Lachnospirales</taxon>
        <taxon>Lachnospiraceae</taxon>
        <taxon>Maccoyibacter</taxon>
    </lineage>
</organism>
<protein>
    <submittedName>
        <fullName evidence="1">Uncharacterized protein</fullName>
    </submittedName>
</protein>
<proteinExistence type="predicted"/>
<name>A0ABV1H9U4_9FIRM</name>
<evidence type="ECO:0000313" key="1">
    <source>
        <dbReference type="EMBL" id="MEQ2556483.1"/>
    </source>
</evidence>
<dbReference type="RefSeq" id="WP_353529441.1">
    <property type="nucleotide sequence ID" value="NZ_JBBMEX010000001.1"/>
</dbReference>
<accession>A0ABV1H9U4</accession>
<sequence length="206" mass="23170">MPELSVDTKELFEAAEEMKKLLYQCDSVTQELDQVISCFHYQINSDGYDREVNGLITQSTNLKSTRENLASAANTLQQIAECYEKVASYTNIVDMYVSDFKDNYIENFFPEVRDAILGNLGKGMKELARIINISTVTVQSEGENAFLILDPKTLSKTEVLSKYGAAVSKTLGVLIPVVGTVMDFISLKKQEKVQKMHSLKQMYILL</sequence>
<keyword evidence="2" id="KW-1185">Reference proteome</keyword>